<dbReference type="Gene3D" id="2.40.30.170">
    <property type="match status" value="1"/>
</dbReference>
<dbReference type="Pfam" id="PF25994">
    <property type="entry name" value="HH_AprE"/>
    <property type="match status" value="1"/>
</dbReference>
<evidence type="ECO:0000256" key="9">
    <source>
        <dbReference type="RuleBase" id="RU365093"/>
    </source>
</evidence>
<evidence type="ECO:0000256" key="2">
    <source>
        <dbReference type="ARBA" id="ARBA00009477"/>
    </source>
</evidence>
<dbReference type="InterPro" id="IPR058982">
    <property type="entry name" value="Beta-barrel_AprE"/>
</dbReference>
<proteinExistence type="inferred from homology"/>
<dbReference type="EMBL" id="CP054836">
    <property type="protein sequence ID" value="QKV19178.1"/>
    <property type="molecule type" value="Genomic_DNA"/>
</dbReference>
<evidence type="ECO:0000256" key="1">
    <source>
        <dbReference type="ARBA" id="ARBA00004377"/>
    </source>
</evidence>
<keyword evidence="6 9" id="KW-0812">Transmembrane</keyword>
<evidence type="ECO:0000259" key="11">
    <source>
        <dbReference type="Pfam" id="PF25994"/>
    </source>
</evidence>
<comment type="subcellular location">
    <subcellularLocation>
        <location evidence="1 9">Cell inner membrane</location>
        <topology evidence="1 9">Single-pass membrane protein</topology>
    </subcellularLocation>
</comment>
<dbReference type="PANTHER" id="PTHR30386">
    <property type="entry name" value="MEMBRANE FUSION SUBUNIT OF EMRAB-TOLC MULTIDRUG EFFLUX PUMP"/>
    <property type="match status" value="1"/>
</dbReference>
<feature type="domain" description="AprE-like long alpha-helical hairpin" evidence="11">
    <location>
        <begin position="105"/>
        <end position="288"/>
    </location>
</feature>
<reference evidence="13 14" key="1">
    <citation type="submission" date="2020-06" db="EMBL/GenBank/DDBJ databases">
        <title>Oricola thermophila sp. nov. isolated from a tidal sediments.</title>
        <authorList>
            <person name="Kwon K.K."/>
            <person name="Yang S.-H."/>
            <person name="Park M.-J."/>
        </authorList>
    </citation>
    <scope>NUCLEOTIDE SEQUENCE [LARGE SCALE GENOMIC DNA]</scope>
    <source>
        <strain evidence="13 14">MEBiC13590</strain>
    </source>
</reference>
<dbReference type="InterPro" id="IPR050739">
    <property type="entry name" value="MFP"/>
</dbReference>
<dbReference type="PANTHER" id="PTHR30386:SF17">
    <property type="entry name" value="ALKALINE PROTEASE SECRETION PROTEIN APRE"/>
    <property type="match status" value="1"/>
</dbReference>
<dbReference type="NCBIfam" id="TIGR01843">
    <property type="entry name" value="type_I_hlyD"/>
    <property type="match status" value="1"/>
</dbReference>
<evidence type="ECO:0000256" key="8">
    <source>
        <dbReference type="ARBA" id="ARBA00023136"/>
    </source>
</evidence>
<keyword evidence="4 9" id="KW-1003">Cell membrane</keyword>
<dbReference type="InterPro" id="IPR010129">
    <property type="entry name" value="T1SS_HlyD"/>
</dbReference>
<dbReference type="GO" id="GO:0005886">
    <property type="term" value="C:plasma membrane"/>
    <property type="evidence" value="ECO:0007669"/>
    <property type="project" value="UniProtKB-SubCell"/>
</dbReference>
<dbReference type="PRINTS" id="PR01490">
    <property type="entry name" value="RTXTOXIND"/>
</dbReference>
<feature type="domain" description="AprE-like beta-barrel" evidence="12">
    <location>
        <begin position="331"/>
        <end position="420"/>
    </location>
</feature>
<evidence type="ECO:0000256" key="4">
    <source>
        <dbReference type="ARBA" id="ARBA00022475"/>
    </source>
</evidence>
<gene>
    <name evidence="13" type="ORF">HTY61_12285</name>
</gene>
<dbReference type="Gene3D" id="2.40.50.100">
    <property type="match status" value="1"/>
</dbReference>
<protein>
    <recommendedName>
        <fullName evidence="9">Membrane fusion protein (MFP) family protein</fullName>
    </recommendedName>
</protein>
<name>A0A6N1VER4_9HYPH</name>
<dbReference type="Pfam" id="PF26002">
    <property type="entry name" value="Beta-barrel_AprE"/>
    <property type="match status" value="1"/>
</dbReference>
<evidence type="ECO:0000313" key="13">
    <source>
        <dbReference type="EMBL" id="QKV19178.1"/>
    </source>
</evidence>
<dbReference type="RefSeq" id="WP_175277070.1">
    <property type="nucleotide sequence ID" value="NZ_CP054836.1"/>
</dbReference>
<comment type="similarity">
    <text evidence="2 9">Belongs to the membrane fusion protein (MFP) (TC 8.A.1) family.</text>
</comment>
<evidence type="ECO:0000256" key="6">
    <source>
        <dbReference type="ARBA" id="ARBA00022692"/>
    </source>
</evidence>
<accession>A0A6N1VER4</accession>
<evidence type="ECO:0000256" key="3">
    <source>
        <dbReference type="ARBA" id="ARBA00022448"/>
    </source>
</evidence>
<organism evidence="13 14">
    <name type="scientific">Oricola thermophila</name>
    <dbReference type="NCBI Taxonomy" id="2742145"/>
    <lineage>
        <taxon>Bacteria</taxon>
        <taxon>Pseudomonadati</taxon>
        <taxon>Pseudomonadota</taxon>
        <taxon>Alphaproteobacteria</taxon>
        <taxon>Hyphomicrobiales</taxon>
        <taxon>Ahrensiaceae</taxon>
        <taxon>Oricola</taxon>
    </lineage>
</organism>
<evidence type="ECO:0000256" key="5">
    <source>
        <dbReference type="ARBA" id="ARBA00022519"/>
    </source>
</evidence>
<dbReference type="AlphaFoldDB" id="A0A6N1VER4"/>
<dbReference type="KEGG" id="orm:HTY61_12285"/>
<keyword evidence="5 9" id="KW-0997">Cell inner membrane</keyword>
<dbReference type="InterPro" id="IPR058781">
    <property type="entry name" value="HH_AprE-like"/>
</dbReference>
<feature type="coiled-coil region" evidence="10">
    <location>
        <begin position="181"/>
        <end position="282"/>
    </location>
</feature>
<keyword evidence="3 9" id="KW-0813">Transport</keyword>
<evidence type="ECO:0000256" key="7">
    <source>
        <dbReference type="ARBA" id="ARBA00022989"/>
    </source>
</evidence>
<keyword evidence="8 9" id="KW-0472">Membrane</keyword>
<dbReference type="Proteomes" id="UP000509367">
    <property type="component" value="Chromosome"/>
</dbReference>
<dbReference type="GO" id="GO:0015031">
    <property type="term" value="P:protein transport"/>
    <property type="evidence" value="ECO:0007669"/>
    <property type="project" value="InterPro"/>
</dbReference>
<keyword evidence="10" id="KW-0175">Coiled coil</keyword>
<keyword evidence="14" id="KW-1185">Reference proteome</keyword>
<evidence type="ECO:0000256" key="10">
    <source>
        <dbReference type="SAM" id="Coils"/>
    </source>
</evidence>
<evidence type="ECO:0000313" key="14">
    <source>
        <dbReference type="Proteomes" id="UP000509367"/>
    </source>
</evidence>
<sequence length="444" mass="49553">MSLPVAAGDQEWFAEVPRSIRGHVILGIILIVLFFGGFGAWAATAPLAAAVISQGSFVATGNNKIVQHLEGGIIEEILVSEGEKVEKGQPLIRLDETAAFTRERQVFLRRARLEAVVARLRAEQEGAEEVVFPHIITSNLNDPDISEIAEEQRINFQTTGEKLTSDIQLLEHNIDSLEFRIRGYEGLLESSRRQLALLTEEHEGKKQLYDRGFMRAPELKAIERAIAETKGNIERVTAEIDETRSQIDRFEQQIRQTKNAYRQAALDQLQSVAAELDTVREEERTVRNILHRAVIHAPVSGVVVRMHYHSAGGVIESGKPILEILPSNVPLIIECQISQSDIDSVKPGQQAMVRLTALNRRTTPVLYGEVFYVSADSVPDTTGQRYEAYVVRVRLPANELSRIAGFSPTPGMPAEILIQTAERTFLSYLVKPIRDSMSRAFTEK</sequence>
<feature type="transmembrane region" description="Helical" evidence="9">
    <location>
        <begin position="24"/>
        <end position="43"/>
    </location>
</feature>
<keyword evidence="7 9" id="KW-1133">Transmembrane helix</keyword>
<evidence type="ECO:0000259" key="12">
    <source>
        <dbReference type="Pfam" id="PF26002"/>
    </source>
</evidence>